<feature type="signal peptide" evidence="2">
    <location>
        <begin position="1"/>
        <end position="17"/>
    </location>
</feature>
<protein>
    <recommendedName>
        <fullName evidence="3">Peptidase S1 domain-containing protein</fullName>
    </recommendedName>
</protein>
<dbReference type="GO" id="GO:0004252">
    <property type="term" value="F:serine-type endopeptidase activity"/>
    <property type="evidence" value="ECO:0007669"/>
    <property type="project" value="InterPro"/>
</dbReference>
<dbReference type="InterPro" id="IPR001254">
    <property type="entry name" value="Trypsin_dom"/>
</dbReference>
<feature type="chain" id="PRO_5041917895" description="Peptidase S1 domain-containing protein" evidence="2">
    <location>
        <begin position="18"/>
        <end position="246"/>
    </location>
</feature>
<dbReference type="GO" id="GO:0006508">
    <property type="term" value="P:proteolysis"/>
    <property type="evidence" value="ECO:0007669"/>
    <property type="project" value="InterPro"/>
</dbReference>
<evidence type="ECO:0000313" key="4">
    <source>
        <dbReference type="EMBL" id="KAJ8714392.1"/>
    </source>
</evidence>
<gene>
    <name evidence="4" type="ORF">PYW07_002617</name>
</gene>
<evidence type="ECO:0000259" key="3">
    <source>
        <dbReference type="PROSITE" id="PS50240"/>
    </source>
</evidence>
<keyword evidence="5" id="KW-1185">Reference proteome</keyword>
<feature type="region of interest" description="Disordered" evidence="1">
    <location>
        <begin position="222"/>
        <end position="246"/>
    </location>
</feature>
<dbReference type="EMBL" id="JARGEI010000019">
    <property type="protein sequence ID" value="KAJ8714392.1"/>
    <property type="molecule type" value="Genomic_DNA"/>
</dbReference>
<proteinExistence type="predicted"/>
<accession>A0AAD7YG08</accession>
<comment type="caution">
    <text evidence="4">The sequence shown here is derived from an EMBL/GenBank/DDBJ whole genome shotgun (WGS) entry which is preliminary data.</text>
</comment>
<dbReference type="Proteomes" id="UP001231518">
    <property type="component" value="Chromosome 13"/>
</dbReference>
<dbReference type="AlphaFoldDB" id="A0AAD7YG08"/>
<dbReference type="PROSITE" id="PS50240">
    <property type="entry name" value="TRYPSIN_DOM"/>
    <property type="match status" value="1"/>
</dbReference>
<feature type="domain" description="Peptidase S1" evidence="3">
    <location>
        <begin position="14"/>
        <end position="212"/>
    </location>
</feature>
<dbReference type="Pfam" id="PF00089">
    <property type="entry name" value="Trypsin"/>
    <property type="match status" value="1"/>
</dbReference>
<dbReference type="SUPFAM" id="SSF50494">
    <property type="entry name" value="Trypsin-like serine proteases"/>
    <property type="match status" value="1"/>
</dbReference>
<evidence type="ECO:0000256" key="1">
    <source>
        <dbReference type="SAM" id="MobiDB-lite"/>
    </source>
</evidence>
<name>A0AAD7YG08_MYTSE</name>
<organism evidence="4 5">
    <name type="scientific">Mythimna separata</name>
    <name type="common">Oriental armyworm</name>
    <name type="synonym">Pseudaletia separata</name>
    <dbReference type="NCBI Taxonomy" id="271217"/>
    <lineage>
        <taxon>Eukaryota</taxon>
        <taxon>Metazoa</taxon>
        <taxon>Ecdysozoa</taxon>
        <taxon>Arthropoda</taxon>
        <taxon>Hexapoda</taxon>
        <taxon>Insecta</taxon>
        <taxon>Pterygota</taxon>
        <taxon>Neoptera</taxon>
        <taxon>Endopterygota</taxon>
        <taxon>Lepidoptera</taxon>
        <taxon>Glossata</taxon>
        <taxon>Ditrysia</taxon>
        <taxon>Noctuoidea</taxon>
        <taxon>Noctuidae</taxon>
        <taxon>Noctuinae</taxon>
        <taxon>Hadenini</taxon>
        <taxon>Mythimna</taxon>
    </lineage>
</organism>
<sequence length="246" mass="25723">MKAFALVLLCALAAVQGRYTGLQTTRTAAALGENPYVVHLRIAVGTSGLLETCAGSLIGSRWVLTAASCVADARFIWLRYGVVNVINPELVLETTQVRPNNDIALVTYGRDVQSTDNIRPVIPVGQPGATGTVCAFGGGEAAGPGETLNCYEVDISEEDGTLTVSSDDFEPTMYDLGAAVVSDGAQVGLLVEALGKYVATSPYTAWIEQETGLVLSPAIPDVTTEAEPEASEEASDEASPEAVHFV</sequence>
<dbReference type="Gene3D" id="2.40.10.10">
    <property type="entry name" value="Trypsin-like serine proteases"/>
    <property type="match status" value="1"/>
</dbReference>
<reference evidence="4" key="1">
    <citation type="submission" date="2023-03" db="EMBL/GenBank/DDBJ databases">
        <title>Chromosome-level genomes of two armyworms, Mythimna separata and Mythimna loreyi, provide insights into the biosynthesis and reception of sex pheromones.</title>
        <authorList>
            <person name="Zhao H."/>
        </authorList>
    </citation>
    <scope>NUCLEOTIDE SEQUENCE</scope>
    <source>
        <strain evidence="4">BeijingLab</strain>
        <tissue evidence="4">Pupa</tissue>
    </source>
</reference>
<feature type="compositionally biased region" description="Acidic residues" evidence="1">
    <location>
        <begin position="224"/>
        <end position="239"/>
    </location>
</feature>
<evidence type="ECO:0000256" key="2">
    <source>
        <dbReference type="SAM" id="SignalP"/>
    </source>
</evidence>
<dbReference type="InterPro" id="IPR009003">
    <property type="entry name" value="Peptidase_S1_PA"/>
</dbReference>
<dbReference type="InterPro" id="IPR043504">
    <property type="entry name" value="Peptidase_S1_PA_chymotrypsin"/>
</dbReference>
<dbReference type="SMART" id="SM00020">
    <property type="entry name" value="Tryp_SPc"/>
    <property type="match status" value="1"/>
</dbReference>
<keyword evidence="2" id="KW-0732">Signal</keyword>
<evidence type="ECO:0000313" key="5">
    <source>
        <dbReference type="Proteomes" id="UP001231518"/>
    </source>
</evidence>